<comment type="function">
    <text evidence="3">Required for maturation of urease via the functional incorporation of the urease nickel metallocenter.</text>
</comment>
<dbReference type="GO" id="GO:0016151">
    <property type="term" value="F:nickel cation binding"/>
    <property type="evidence" value="ECO:0007669"/>
    <property type="project" value="UniProtKB-UniRule"/>
</dbReference>
<organism evidence="4 5">
    <name type="scientific">Ornithobacterium rhinotracheale (strain ATCC 51463 / DSM 15997 / CCUG 23171 / CIP 104009 / LMG 9086)</name>
    <dbReference type="NCBI Taxonomy" id="867902"/>
    <lineage>
        <taxon>Bacteria</taxon>
        <taxon>Pseudomonadati</taxon>
        <taxon>Bacteroidota</taxon>
        <taxon>Flavobacteriia</taxon>
        <taxon>Flavobacteriales</taxon>
        <taxon>Weeksellaceae</taxon>
        <taxon>Ornithobacterium</taxon>
    </lineage>
</organism>
<dbReference type="PANTHER" id="PTHR33643">
    <property type="entry name" value="UREASE ACCESSORY PROTEIN D"/>
    <property type="match status" value="1"/>
</dbReference>
<evidence type="ECO:0000313" key="4">
    <source>
        <dbReference type="EMBL" id="AFL97858.1"/>
    </source>
</evidence>
<dbReference type="KEGG" id="orh:Ornrh_1703"/>
<dbReference type="AlphaFoldDB" id="I4A1M4"/>
<sequence>MDCKLHIQAGFKNEKSYLKDVFLTRPFRLVPVGQRKNDNKLYAMIMSSSPGILSGDHYDLKIDLDAKTNLQIQSQSYQRLFNMDGEASQTMQVEVGDESFFSYVPHPIVPHENSTFKSKTSVKMGEKSRVILSEIITCGRKHHGELFKFKHFQNLMEIKYQDQLVLKDNVILKPQQIPISSIGILEEFTHQGTLVYYSTDKDENIAEWVEKIYEKANDNNLLEFGISAMQEGGFVFRALGQGGEAMYNFFLEIQDLIWEKN</sequence>
<dbReference type="HOGENOM" id="CLU_056339_6_0_10"/>
<comment type="subunit">
    <text evidence="3">UreD, UreF and UreG form a complex that acts as a GTP-hydrolysis-dependent molecular chaperone, activating the urease apoprotein by helping to assemble the nickel containing metallocenter of UreC. The UreE protein probably delivers the nickel.</text>
</comment>
<dbReference type="GeneID" id="71569765"/>
<dbReference type="PATRIC" id="fig|867902.3.peg.1652"/>
<dbReference type="STRING" id="867902.Ornrh_1703"/>
<accession>I4A1M4</accession>
<gene>
    <name evidence="3" type="primary">ureD</name>
    <name evidence="4" type="ordered locus">Ornrh_1703</name>
</gene>
<comment type="subcellular location">
    <subcellularLocation>
        <location evidence="3">Cytoplasm</location>
    </subcellularLocation>
</comment>
<dbReference type="InterPro" id="IPR002669">
    <property type="entry name" value="UreD"/>
</dbReference>
<dbReference type="GO" id="GO:0005737">
    <property type="term" value="C:cytoplasm"/>
    <property type="evidence" value="ECO:0007669"/>
    <property type="project" value="UniProtKB-SubCell"/>
</dbReference>
<dbReference type="eggNOG" id="COG0829">
    <property type="taxonomic scope" value="Bacteria"/>
</dbReference>
<dbReference type="HAMAP" id="MF_01384">
    <property type="entry name" value="UreD"/>
    <property type="match status" value="1"/>
</dbReference>
<dbReference type="Pfam" id="PF01774">
    <property type="entry name" value="UreD"/>
    <property type="match status" value="1"/>
</dbReference>
<evidence type="ECO:0000256" key="3">
    <source>
        <dbReference type="HAMAP-Rule" id="MF_01384"/>
    </source>
</evidence>
<dbReference type="EMBL" id="CP003283">
    <property type="protein sequence ID" value="AFL97858.1"/>
    <property type="molecule type" value="Genomic_DNA"/>
</dbReference>
<dbReference type="PANTHER" id="PTHR33643:SF1">
    <property type="entry name" value="UREASE ACCESSORY PROTEIN D"/>
    <property type="match status" value="1"/>
</dbReference>
<proteinExistence type="inferred from homology"/>
<keyword evidence="2 3" id="KW-0143">Chaperone</keyword>
<dbReference type="RefSeq" id="WP_014791383.1">
    <property type="nucleotide sequence ID" value="NC_018016.1"/>
</dbReference>
<evidence type="ECO:0000313" key="5">
    <source>
        <dbReference type="Proteomes" id="UP000006051"/>
    </source>
</evidence>
<name>I4A1M4_ORNRL</name>
<reference evidence="4 5" key="1">
    <citation type="submission" date="2012-06" db="EMBL/GenBank/DDBJ databases">
        <title>The complete genome of Ornithobacterium rhinotracheale DSM 15997.</title>
        <authorList>
            <consortium name="US DOE Joint Genome Institute (JGI-PGF)"/>
            <person name="Lucas S."/>
            <person name="Copeland A."/>
            <person name="Lapidus A."/>
            <person name="Goodwin L."/>
            <person name="Pitluck S."/>
            <person name="Peters L."/>
            <person name="Mikhailova N."/>
            <person name="Teshima H."/>
            <person name="Kyrpides N."/>
            <person name="Mavromatis K."/>
            <person name="Pagani I."/>
            <person name="Ivanova N."/>
            <person name="Ovchinnikova G."/>
            <person name="Zeytun A."/>
            <person name="Detter J.C."/>
            <person name="Han C."/>
            <person name="Land M."/>
            <person name="Hauser L."/>
            <person name="Markowitz V."/>
            <person name="Cheng J.-F."/>
            <person name="Hugenholtz P."/>
            <person name="Woyke T."/>
            <person name="Wu D."/>
            <person name="Lang E."/>
            <person name="Kopitz M."/>
            <person name="Brambilla E."/>
            <person name="Klenk H.-P."/>
            <person name="Eisen J.A."/>
        </authorList>
    </citation>
    <scope>NUCLEOTIDE SEQUENCE [LARGE SCALE GENOMIC DNA]</scope>
    <source>
        <strain evidence="5">ATCC 51463 / DSM 15997 / CCUG 23171 / LMG 9086</strain>
    </source>
</reference>
<keyword evidence="3" id="KW-0963">Cytoplasm</keyword>
<dbReference type="Proteomes" id="UP000006051">
    <property type="component" value="Chromosome"/>
</dbReference>
<keyword evidence="3" id="KW-0996">Nickel insertion</keyword>
<dbReference type="GeneID" id="97258319"/>
<comment type="similarity">
    <text evidence="1 3">Belongs to the UreD family.</text>
</comment>
<protein>
    <recommendedName>
        <fullName evidence="3">Urease accessory protein UreD</fullName>
    </recommendedName>
</protein>
<evidence type="ECO:0000256" key="1">
    <source>
        <dbReference type="ARBA" id="ARBA00007177"/>
    </source>
</evidence>
<evidence type="ECO:0000256" key="2">
    <source>
        <dbReference type="ARBA" id="ARBA00023186"/>
    </source>
</evidence>
<keyword evidence="5" id="KW-1185">Reference proteome</keyword>